<organism evidence="1 2">
    <name type="scientific">Pristionchus pacificus</name>
    <name type="common">Parasitic nematode worm</name>
    <dbReference type="NCBI Taxonomy" id="54126"/>
    <lineage>
        <taxon>Eukaryota</taxon>
        <taxon>Metazoa</taxon>
        <taxon>Ecdysozoa</taxon>
        <taxon>Nematoda</taxon>
        <taxon>Chromadorea</taxon>
        <taxon>Rhabditida</taxon>
        <taxon>Rhabditina</taxon>
        <taxon>Diplogasteromorpha</taxon>
        <taxon>Diplogasteroidea</taxon>
        <taxon>Neodiplogasteridae</taxon>
        <taxon>Pristionchus</taxon>
    </lineage>
</organism>
<accession>A0A8R1YV59</accession>
<accession>A0A2A6BU54</accession>
<gene>
    <name evidence="1" type="primary">WBGene00275555</name>
</gene>
<dbReference type="AlphaFoldDB" id="A0A2A6BU54"/>
<sequence length="366" mass="41445">MFTVFSLLICPPYTVIPKNSSDIGLRLTRLPSSFSLFTQSCDGIVLLDGSPIDYLNYSVDKLEIVSSFEYFYLINGSLFHRLPDESHHLITESTVTCMSYDFFTSKLWWISSGREGASLCSLDGCVVGGLAVRECTNLEVTDNVILTLSSTGRIEVNGEIYEARHNYIPFVPIRSSCLINSAFRFYLFSFVLLALLVILLLFSPLPKSPNEDVCSCRFNGNVPPASGDTLPFSIHSMHGRAKPETSHRAMEELMNEGKKYLKLDINPRFQIKVDHEERVKECEKAVQEADTGVYTSIKAVDRTRQEVEEARAKEGVTEERNAELGRLLDDANWAVYEALRRMEQARQDLDDARQCLRNQHLTILPY</sequence>
<proteinExistence type="predicted"/>
<dbReference type="Proteomes" id="UP000005239">
    <property type="component" value="Unassembled WGS sequence"/>
</dbReference>
<keyword evidence="2" id="KW-1185">Reference proteome</keyword>
<name>A0A2A6BU54_PRIPA</name>
<evidence type="ECO:0000313" key="2">
    <source>
        <dbReference type="Proteomes" id="UP000005239"/>
    </source>
</evidence>
<reference evidence="1" key="2">
    <citation type="submission" date="2022-06" db="UniProtKB">
        <authorList>
            <consortium name="EnsemblMetazoa"/>
        </authorList>
    </citation>
    <scope>IDENTIFICATION</scope>
    <source>
        <strain evidence="1">PS312</strain>
    </source>
</reference>
<evidence type="ECO:0000313" key="1">
    <source>
        <dbReference type="EnsemblMetazoa" id="PPA37186.1"/>
    </source>
</evidence>
<dbReference type="EnsemblMetazoa" id="PPA37186.1">
    <property type="protein sequence ID" value="PPA37186.1"/>
    <property type="gene ID" value="WBGene00275555"/>
</dbReference>
<protein>
    <submittedName>
        <fullName evidence="1">Uncharacterized protein</fullName>
    </submittedName>
</protein>
<reference evidence="2" key="1">
    <citation type="journal article" date="2008" name="Nat. Genet.">
        <title>The Pristionchus pacificus genome provides a unique perspective on nematode lifestyle and parasitism.</title>
        <authorList>
            <person name="Dieterich C."/>
            <person name="Clifton S.W."/>
            <person name="Schuster L.N."/>
            <person name="Chinwalla A."/>
            <person name="Delehaunty K."/>
            <person name="Dinkelacker I."/>
            <person name="Fulton L."/>
            <person name="Fulton R."/>
            <person name="Godfrey J."/>
            <person name="Minx P."/>
            <person name="Mitreva M."/>
            <person name="Roeseler W."/>
            <person name="Tian H."/>
            <person name="Witte H."/>
            <person name="Yang S.P."/>
            <person name="Wilson R.K."/>
            <person name="Sommer R.J."/>
        </authorList>
    </citation>
    <scope>NUCLEOTIDE SEQUENCE [LARGE SCALE GENOMIC DNA]</scope>
    <source>
        <strain evidence="2">PS312</strain>
    </source>
</reference>